<dbReference type="EMBL" id="CAJFDI010000001">
    <property type="protein sequence ID" value="CAD5211597.1"/>
    <property type="molecule type" value="Genomic_DNA"/>
</dbReference>
<gene>
    <name evidence="2" type="ORF">BXYJ_LOCUS2508</name>
</gene>
<evidence type="ECO:0000313" key="5">
    <source>
        <dbReference type="WBParaSite" id="BXY_1135000.1"/>
    </source>
</evidence>
<accession>A0A1I7SE91</accession>
<dbReference type="Gene3D" id="3.30.70.330">
    <property type="match status" value="1"/>
</dbReference>
<dbReference type="CDD" id="cd00590">
    <property type="entry name" value="RRM_SF"/>
    <property type="match status" value="1"/>
</dbReference>
<dbReference type="GO" id="GO:0031123">
    <property type="term" value="P:RNA 3'-end processing"/>
    <property type="evidence" value="ECO:0007669"/>
    <property type="project" value="TreeGrafter"/>
</dbReference>
<sequence length="474" mass="53988">MKSKKKLVLRVYGLPSHCNLADLKTFFQNYGPVKHLLVAKGRTSAALEFVKPEHAQRFLNFKTIRFGEDVLEIHESDYEFTVSKRYILRKLIEEFGKEGKPLVFEEEVQLIREKVGLKPEAVRERLDFVQRLNNYIQQFFTEEVEVKPFGSTLTGFGLMDADLDLTFITDPNVPFQPTDVSGLDLKAMDLDELKSRKLRTLEWRCIQTNVRVEFLARLLKQYEAESGEVSDVNFITSVRVPLLTFMHHHVACDLSITNVLGVKKAELLQLTTQDYPELTNLLYFFRLWARCAGLFKSNEHPTGVFSSYAFSLIFLCYCQYAKVLGPLDGNDIVNGVADGTKLTFIGGNPGNIKDFVIGFFEFCLEVYKTPNVLCPNNATIVPLDQFQTPASFYSHGFKVSQVSNLQDPIEITHNVTQSLNKEFLDKFLDRARDAVEALRNLEGDFGLAKELLNCLARRSSRVVSPELEKMCIDG</sequence>
<dbReference type="WBParaSite" id="BXY_1135000.1">
    <property type="protein sequence ID" value="BXY_1135000.1"/>
    <property type="gene ID" value="BXY_1135000"/>
</dbReference>
<evidence type="ECO:0000313" key="4">
    <source>
        <dbReference type="Proteomes" id="UP000659654"/>
    </source>
</evidence>
<dbReference type="GO" id="GO:0016779">
    <property type="term" value="F:nucleotidyltransferase activity"/>
    <property type="evidence" value="ECO:0007669"/>
    <property type="project" value="TreeGrafter"/>
</dbReference>
<dbReference type="InterPro" id="IPR000504">
    <property type="entry name" value="RRM_dom"/>
</dbReference>
<name>A0A1I7SE91_BURXY</name>
<dbReference type="SMART" id="SM00360">
    <property type="entry name" value="RRM"/>
    <property type="match status" value="1"/>
</dbReference>
<dbReference type="Pfam" id="PF00076">
    <property type="entry name" value="RRM_1"/>
    <property type="match status" value="1"/>
</dbReference>
<feature type="domain" description="RRM" evidence="1">
    <location>
        <begin position="8"/>
        <end position="74"/>
    </location>
</feature>
<dbReference type="Proteomes" id="UP000095284">
    <property type="component" value="Unplaced"/>
</dbReference>
<dbReference type="GO" id="GO:0003723">
    <property type="term" value="F:RNA binding"/>
    <property type="evidence" value="ECO:0007669"/>
    <property type="project" value="InterPro"/>
</dbReference>
<proteinExistence type="predicted"/>
<dbReference type="InterPro" id="IPR035979">
    <property type="entry name" value="RBD_domain_sf"/>
</dbReference>
<dbReference type="Proteomes" id="UP000659654">
    <property type="component" value="Unassembled WGS sequence"/>
</dbReference>
<dbReference type="SUPFAM" id="SSF81301">
    <property type="entry name" value="Nucleotidyltransferase"/>
    <property type="match status" value="1"/>
</dbReference>
<dbReference type="SMR" id="A0A1I7SE91"/>
<dbReference type="EMBL" id="CAJFCV020000001">
    <property type="protein sequence ID" value="CAG9088684.1"/>
    <property type="molecule type" value="Genomic_DNA"/>
</dbReference>
<protein>
    <submittedName>
        <fullName evidence="2">(pine wood nematode) hypothetical protein</fullName>
    </submittedName>
    <submittedName>
        <fullName evidence="5">RRM domain-containing protein</fullName>
    </submittedName>
</protein>
<evidence type="ECO:0000313" key="2">
    <source>
        <dbReference type="EMBL" id="CAD5211597.1"/>
    </source>
</evidence>
<dbReference type="InterPro" id="IPR043519">
    <property type="entry name" value="NT_sf"/>
</dbReference>
<reference evidence="2" key="2">
    <citation type="submission" date="2020-09" db="EMBL/GenBank/DDBJ databases">
        <authorList>
            <person name="Kikuchi T."/>
        </authorList>
    </citation>
    <scope>NUCLEOTIDE SEQUENCE</scope>
    <source>
        <strain evidence="2">Ka4C1</strain>
    </source>
</reference>
<evidence type="ECO:0000313" key="3">
    <source>
        <dbReference type="Proteomes" id="UP000095284"/>
    </source>
</evidence>
<evidence type="ECO:0000259" key="1">
    <source>
        <dbReference type="SMART" id="SM00360"/>
    </source>
</evidence>
<dbReference type="Proteomes" id="UP000582659">
    <property type="component" value="Unassembled WGS sequence"/>
</dbReference>
<dbReference type="SUPFAM" id="SSF81631">
    <property type="entry name" value="PAP/OAS1 substrate-binding domain"/>
    <property type="match status" value="1"/>
</dbReference>
<keyword evidence="4" id="KW-1185">Reference proteome</keyword>
<dbReference type="InterPro" id="IPR054708">
    <property type="entry name" value="MTPAP-like_central"/>
</dbReference>
<dbReference type="CDD" id="cd05402">
    <property type="entry name" value="NT_PAP_TUTase"/>
    <property type="match status" value="1"/>
</dbReference>
<organism evidence="3 5">
    <name type="scientific">Bursaphelenchus xylophilus</name>
    <name type="common">Pinewood nematode worm</name>
    <name type="synonym">Aphelenchoides xylophilus</name>
    <dbReference type="NCBI Taxonomy" id="6326"/>
    <lineage>
        <taxon>Eukaryota</taxon>
        <taxon>Metazoa</taxon>
        <taxon>Ecdysozoa</taxon>
        <taxon>Nematoda</taxon>
        <taxon>Chromadorea</taxon>
        <taxon>Rhabditida</taxon>
        <taxon>Tylenchina</taxon>
        <taxon>Tylenchomorpha</taxon>
        <taxon>Aphelenchoidea</taxon>
        <taxon>Aphelenchoididae</taxon>
        <taxon>Bursaphelenchus</taxon>
    </lineage>
</organism>
<reference evidence="5" key="1">
    <citation type="submission" date="2016-11" db="UniProtKB">
        <authorList>
            <consortium name="WormBaseParasite"/>
        </authorList>
    </citation>
    <scope>IDENTIFICATION</scope>
</reference>
<dbReference type="SUPFAM" id="SSF54928">
    <property type="entry name" value="RNA-binding domain, RBD"/>
    <property type="match status" value="1"/>
</dbReference>
<dbReference type="OrthoDB" id="407432at2759"/>
<dbReference type="Pfam" id="PF22600">
    <property type="entry name" value="MTPAP-like_central"/>
    <property type="match status" value="1"/>
</dbReference>
<dbReference type="PANTHER" id="PTHR12271">
    <property type="entry name" value="POLY A POLYMERASE CID PAP -RELATED"/>
    <property type="match status" value="1"/>
</dbReference>
<dbReference type="Gene3D" id="1.10.1410.10">
    <property type="match status" value="1"/>
</dbReference>
<dbReference type="InterPro" id="IPR012677">
    <property type="entry name" value="Nucleotide-bd_a/b_plait_sf"/>
</dbReference>
<dbReference type="Gene3D" id="3.30.460.10">
    <property type="entry name" value="Beta Polymerase, domain 2"/>
    <property type="match status" value="1"/>
</dbReference>
<dbReference type="PANTHER" id="PTHR12271:SF40">
    <property type="entry name" value="POLY(A) RNA POLYMERASE GLD2"/>
    <property type="match status" value="1"/>
</dbReference>
<dbReference type="AlphaFoldDB" id="A0A1I7SE91"/>
<dbReference type="eggNOG" id="KOG2277">
    <property type="taxonomic scope" value="Eukaryota"/>
</dbReference>